<proteinExistence type="predicted"/>
<gene>
    <name evidence="2" type="ORF">O0R52_21020</name>
</gene>
<name>A0ABY7I0H1_9BACI</name>
<sequence length="50" mass="5624">MITKVKSSGDTIKDGMPEKAIDDLTEKIDEQLSNESMRKQDSKLIESIKV</sequence>
<evidence type="ECO:0000313" key="3">
    <source>
        <dbReference type="Proteomes" id="UP001164713"/>
    </source>
</evidence>
<feature type="region of interest" description="Disordered" evidence="1">
    <location>
        <begin position="1"/>
        <end position="20"/>
    </location>
</feature>
<accession>A0ABY7I0H1</accession>
<feature type="compositionally biased region" description="Basic and acidic residues" evidence="1">
    <location>
        <begin position="11"/>
        <end position="20"/>
    </location>
</feature>
<organism evidence="2 3">
    <name type="scientific">Bacillus halotolerans</name>
    <dbReference type="NCBI Taxonomy" id="260554"/>
    <lineage>
        <taxon>Bacteria</taxon>
        <taxon>Bacillati</taxon>
        <taxon>Bacillota</taxon>
        <taxon>Bacilli</taxon>
        <taxon>Bacillales</taxon>
        <taxon>Bacillaceae</taxon>
        <taxon>Bacillus</taxon>
    </lineage>
</organism>
<dbReference type="RefSeq" id="WP_256766543.1">
    <property type="nucleotide sequence ID" value="NZ_CP101718.1"/>
</dbReference>
<evidence type="ECO:0000313" key="2">
    <source>
        <dbReference type="EMBL" id="WAT21393.1"/>
    </source>
</evidence>
<dbReference type="Proteomes" id="UP001164713">
    <property type="component" value="Chromosome"/>
</dbReference>
<feature type="compositionally biased region" description="Polar residues" evidence="1">
    <location>
        <begin position="1"/>
        <end position="10"/>
    </location>
</feature>
<dbReference type="EMBL" id="CP114066">
    <property type="protein sequence ID" value="WAT21393.1"/>
    <property type="molecule type" value="Genomic_DNA"/>
</dbReference>
<reference evidence="2" key="1">
    <citation type="submission" date="2022-12" db="EMBL/GenBank/DDBJ databases">
        <title>Genomic of Bacillus halotolerans.</title>
        <authorList>
            <person name="Xu G."/>
            <person name="Ding Y."/>
        </authorList>
    </citation>
    <scope>NUCLEOTIDE SEQUENCE</scope>
    <source>
        <strain evidence="2">B13</strain>
    </source>
</reference>
<evidence type="ECO:0000256" key="1">
    <source>
        <dbReference type="SAM" id="MobiDB-lite"/>
    </source>
</evidence>
<keyword evidence="3" id="KW-1185">Reference proteome</keyword>
<protein>
    <submittedName>
        <fullName evidence="2">Uncharacterized protein</fullName>
    </submittedName>
</protein>